<proteinExistence type="predicted"/>
<accession>S4PBT0</accession>
<sequence length="67" mass="7713">MSNLILTAKIKHTISLITEGASTNSRRDSRENVVFLIGLNIRTYRTTYIYIRWNISVTYKAISLYTG</sequence>
<name>S4PBT0_9NEOP</name>
<reference evidence="1" key="2">
    <citation type="submission" date="2013-05" db="EMBL/GenBank/DDBJ databases">
        <authorList>
            <person name="Carter J.-M."/>
            <person name="Baker S.C."/>
            <person name="Pink R."/>
            <person name="Carter D.R.F."/>
            <person name="Collins A."/>
            <person name="Tomlin J."/>
            <person name="Gibbs M."/>
            <person name="Breuker C.J."/>
        </authorList>
    </citation>
    <scope>NUCLEOTIDE SEQUENCE</scope>
    <source>
        <tissue evidence="1">Ovary</tissue>
    </source>
</reference>
<dbReference type="EMBL" id="GAIX01008185">
    <property type="protein sequence ID" value="JAA84375.1"/>
    <property type="molecule type" value="Transcribed_RNA"/>
</dbReference>
<organism evidence="1">
    <name type="scientific">Pararge aegeria</name>
    <name type="common">speckled wood butterfly</name>
    <dbReference type="NCBI Taxonomy" id="116150"/>
    <lineage>
        <taxon>Eukaryota</taxon>
        <taxon>Metazoa</taxon>
        <taxon>Ecdysozoa</taxon>
        <taxon>Arthropoda</taxon>
        <taxon>Hexapoda</taxon>
        <taxon>Insecta</taxon>
        <taxon>Pterygota</taxon>
        <taxon>Neoptera</taxon>
        <taxon>Endopterygota</taxon>
        <taxon>Lepidoptera</taxon>
        <taxon>Glossata</taxon>
        <taxon>Ditrysia</taxon>
        <taxon>Papilionoidea</taxon>
        <taxon>Nymphalidae</taxon>
        <taxon>Satyrinae</taxon>
        <taxon>Satyrini</taxon>
        <taxon>Parargina</taxon>
        <taxon>Pararge</taxon>
    </lineage>
</organism>
<protein>
    <submittedName>
        <fullName evidence="1">Uncharacterized protein</fullName>
    </submittedName>
</protein>
<reference evidence="1" key="1">
    <citation type="journal article" date="2013" name="BMC Genomics">
        <title>Unscrambling butterfly oogenesis.</title>
        <authorList>
            <person name="Carter J.M."/>
            <person name="Baker S.C."/>
            <person name="Pink R."/>
            <person name="Carter D.R."/>
            <person name="Collins A."/>
            <person name="Tomlin J."/>
            <person name="Gibbs M."/>
            <person name="Breuker C.J."/>
        </authorList>
    </citation>
    <scope>NUCLEOTIDE SEQUENCE</scope>
    <source>
        <tissue evidence="1">Ovary</tissue>
    </source>
</reference>
<dbReference type="AlphaFoldDB" id="S4PBT0"/>
<evidence type="ECO:0000313" key="1">
    <source>
        <dbReference type="EMBL" id="JAA84375.1"/>
    </source>
</evidence>